<keyword evidence="7" id="KW-0812">Transmembrane</keyword>
<proteinExistence type="inferred from homology"/>
<feature type="transmembrane region" description="Helical" evidence="7">
    <location>
        <begin position="96"/>
        <end position="118"/>
    </location>
</feature>
<dbReference type="CDD" id="cd07332">
    <property type="entry name" value="M48C_Oma1_like"/>
    <property type="match status" value="1"/>
</dbReference>
<dbReference type="InterPro" id="IPR055518">
    <property type="entry name" value="DUF7092"/>
</dbReference>
<keyword evidence="3 6" id="KW-0378">Hydrolase</keyword>
<reference evidence="10 11" key="1">
    <citation type="submission" date="2018-09" db="EMBL/GenBank/DDBJ databases">
        <authorList>
            <person name="Le Fleche-Mateos A."/>
        </authorList>
    </citation>
    <scope>NUCLEOTIDE SEQUENCE [LARGE SCALE GENOMIC DNA]</scope>
    <source>
        <strain evidence="10 11">DSM 30078</strain>
    </source>
</reference>
<evidence type="ECO:0000256" key="3">
    <source>
        <dbReference type="ARBA" id="ARBA00022801"/>
    </source>
</evidence>
<comment type="similarity">
    <text evidence="6">Belongs to the peptidase M48 family.</text>
</comment>
<dbReference type="EMBL" id="RAHG01000008">
    <property type="protein sequence ID" value="RJT11544.1"/>
    <property type="molecule type" value="Genomic_DNA"/>
</dbReference>
<evidence type="ECO:0000256" key="4">
    <source>
        <dbReference type="ARBA" id="ARBA00022833"/>
    </source>
</evidence>
<dbReference type="Pfam" id="PF01435">
    <property type="entry name" value="Peptidase_M48"/>
    <property type="match status" value="1"/>
</dbReference>
<feature type="domain" description="DUF7092" evidence="9">
    <location>
        <begin position="3"/>
        <end position="77"/>
    </location>
</feature>
<dbReference type="Proteomes" id="UP000284119">
    <property type="component" value="Unassembled WGS sequence"/>
</dbReference>
<dbReference type="InterPro" id="IPR051156">
    <property type="entry name" value="Mito/Outer_Membr_Metalloprot"/>
</dbReference>
<sequence>MNIEGFYQPPGRAAREAARLFLENGQFVTLDTPESQTRFTLSEIDVSDALGTIPLFLTFPDGSRFVPADDAAFRHWLLKHRKPGWVYRMESHKRGVVLTLLATCLLIVFYVYGLLPWASNAIALRIPTTIEQNLGRHTMTLLRASDFQDSALPPDRQKALQVLFSQVTPPSLRNDRTPVSLKLMNIPDVANAFMLSDGTLVLSDNLVALSPGDDALAAVMLHEIGHHVYRHPMRMLVRSSLVSLTLLWMTGDVSGIGDTLLQTASLANELQFSRGMERDADDWAIAEMKREGRSLEQMAQMYSLLVAKSQKEEISDSSLPDWLSTHPAMQSRVEHIRDAARQ</sequence>
<comment type="cofactor">
    <cofactor evidence="6">
        <name>Zn(2+)</name>
        <dbReference type="ChEBI" id="CHEBI:29105"/>
    </cofactor>
    <text evidence="6">Binds 1 zinc ion per subunit.</text>
</comment>
<organism evidence="10 11">
    <name type="scientific">Rahnella inusitata</name>
    <dbReference type="NCBI Taxonomy" id="58169"/>
    <lineage>
        <taxon>Bacteria</taxon>
        <taxon>Pseudomonadati</taxon>
        <taxon>Pseudomonadota</taxon>
        <taxon>Gammaproteobacteria</taxon>
        <taxon>Enterobacterales</taxon>
        <taxon>Yersiniaceae</taxon>
        <taxon>Rahnella</taxon>
    </lineage>
</organism>
<dbReference type="InterPro" id="IPR001915">
    <property type="entry name" value="Peptidase_M48"/>
</dbReference>
<keyword evidence="7" id="KW-0472">Membrane</keyword>
<gene>
    <name evidence="10" type="ORF">D5396_17135</name>
</gene>
<dbReference type="Gene3D" id="3.30.2010.10">
    <property type="entry name" value="Metalloproteases ('zincins'), catalytic domain"/>
    <property type="match status" value="1"/>
</dbReference>
<evidence type="ECO:0000259" key="9">
    <source>
        <dbReference type="Pfam" id="PF23368"/>
    </source>
</evidence>
<dbReference type="GeneID" id="88082550"/>
<dbReference type="PANTHER" id="PTHR22726:SF24">
    <property type="entry name" value="M48 FAMILY METALLOPEPTIDASE"/>
    <property type="match status" value="1"/>
</dbReference>
<keyword evidence="7" id="KW-1133">Transmembrane helix</keyword>
<feature type="domain" description="Peptidase M48" evidence="8">
    <location>
        <begin position="156"/>
        <end position="338"/>
    </location>
</feature>
<keyword evidence="1 6" id="KW-0645">Protease</keyword>
<evidence type="ECO:0000256" key="7">
    <source>
        <dbReference type="SAM" id="Phobius"/>
    </source>
</evidence>
<accession>A0ABX9NXD5</accession>
<dbReference type="RefSeq" id="WP_112169321.1">
    <property type="nucleotide sequence ID" value="NZ_CP065024.1"/>
</dbReference>
<comment type="caution">
    <text evidence="10">The sequence shown here is derived from an EMBL/GenBank/DDBJ whole genome shotgun (WGS) entry which is preliminary data.</text>
</comment>
<protein>
    <submittedName>
        <fullName evidence="10">Peptidase M48</fullName>
    </submittedName>
</protein>
<evidence type="ECO:0000313" key="10">
    <source>
        <dbReference type="EMBL" id="RJT11544.1"/>
    </source>
</evidence>
<dbReference type="PANTHER" id="PTHR22726">
    <property type="entry name" value="METALLOENDOPEPTIDASE OMA1"/>
    <property type="match status" value="1"/>
</dbReference>
<evidence type="ECO:0000256" key="6">
    <source>
        <dbReference type="RuleBase" id="RU003983"/>
    </source>
</evidence>
<keyword evidence="2" id="KW-0479">Metal-binding</keyword>
<keyword evidence="4 6" id="KW-0862">Zinc</keyword>
<evidence type="ECO:0000259" key="8">
    <source>
        <dbReference type="Pfam" id="PF01435"/>
    </source>
</evidence>
<dbReference type="Pfam" id="PF23368">
    <property type="entry name" value="DUF7092"/>
    <property type="match status" value="1"/>
</dbReference>
<evidence type="ECO:0000313" key="11">
    <source>
        <dbReference type="Proteomes" id="UP000284119"/>
    </source>
</evidence>
<evidence type="ECO:0000256" key="2">
    <source>
        <dbReference type="ARBA" id="ARBA00022723"/>
    </source>
</evidence>
<evidence type="ECO:0000256" key="5">
    <source>
        <dbReference type="ARBA" id="ARBA00023049"/>
    </source>
</evidence>
<evidence type="ECO:0000256" key="1">
    <source>
        <dbReference type="ARBA" id="ARBA00022670"/>
    </source>
</evidence>
<keyword evidence="11" id="KW-1185">Reference proteome</keyword>
<keyword evidence="5 6" id="KW-0482">Metalloprotease</keyword>
<name>A0ABX9NXD5_9GAMM</name>